<organism evidence="2 3">
    <name type="scientific">Quillaja saponaria</name>
    <name type="common">Soap bark tree</name>
    <dbReference type="NCBI Taxonomy" id="32244"/>
    <lineage>
        <taxon>Eukaryota</taxon>
        <taxon>Viridiplantae</taxon>
        <taxon>Streptophyta</taxon>
        <taxon>Embryophyta</taxon>
        <taxon>Tracheophyta</taxon>
        <taxon>Spermatophyta</taxon>
        <taxon>Magnoliopsida</taxon>
        <taxon>eudicotyledons</taxon>
        <taxon>Gunneridae</taxon>
        <taxon>Pentapetalae</taxon>
        <taxon>rosids</taxon>
        <taxon>fabids</taxon>
        <taxon>Fabales</taxon>
        <taxon>Quillajaceae</taxon>
        <taxon>Quillaja</taxon>
    </lineage>
</organism>
<evidence type="ECO:0000256" key="1">
    <source>
        <dbReference type="SAM" id="MobiDB-lite"/>
    </source>
</evidence>
<feature type="region of interest" description="Disordered" evidence="1">
    <location>
        <begin position="90"/>
        <end position="120"/>
    </location>
</feature>
<feature type="region of interest" description="Disordered" evidence="1">
    <location>
        <begin position="1"/>
        <end position="29"/>
    </location>
</feature>
<keyword evidence="3" id="KW-1185">Reference proteome</keyword>
<dbReference type="Proteomes" id="UP001163823">
    <property type="component" value="Chromosome 10"/>
</dbReference>
<protein>
    <submittedName>
        <fullName evidence="2">Big</fullName>
    </submittedName>
</protein>
<dbReference type="AlphaFoldDB" id="A0AAD7PFN8"/>
<feature type="compositionally biased region" description="Pro residues" evidence="1">
    <location>
        <begin position="20"/>
        <end position="29"/>
    </location>
</feature>
<dbReference type="PANTHER" id="PTHR33872">
    <property type="entry name" value="DNA POLYMERASE EPSILON CATALYTIC SUBUNIT A"/>
    <property type="match status" value="1"/>
</dbReference>
<sequence length="165" mass="19154">MKQTKGGAESFDAKKKHVIPQPPLLPPLPKFCTVPKQRAMDSVTKQEIAEFWRQKQIEEEDHLLAAMKAAARVRARNLTEEDYKRFEVSLENDKDEDEDGHPKVEKLVRKDATTKNSEEDVKNNEVHVGIKDWWTESMYAYLNQPAKESCMETLKRKPPLTFPIF</sequence>
<dbReference type="PANTHER" id="PTHR33872:SF7">
    <property type="entry name" value="OSJNBA0084K11.10-LIKE PROTEIN"/>
    <property type="match status" value="1"/>
</dbReference>
<dbReference type="EMBL" id="JARAOO010000010">
    <property type="protein sequence ID" value="KAJ7953175.1"/>
    <property type="molecule type" value="Genomic_DNA"/>
</dbReference>
<evidence type="ECO:0000313" key="3">
    <source>
        <dbReference type="Proteomes" id="UP001163823"/>
    </source>
</evidence>
<proteinExistence type="predicted"/>
<dbReference type="KEGG" id="qsa:O6P43_024912"/>
<feature type="compositionally biased region" description="Basic and acidic residues" evidence="1">
    <location>
        <begin position="100"/>
        <end position="120"/>
    </location>
</feature>
<evidence type="ECO:0000313" key="2">
    <source>
        <dbReference type="EMBL" id="KAJ7953175.1"/>
    </source>
</evidence>
<reference evidence="2" key="1">
    <citation type="journal article" date="2023" name="Science">
        <title>Elucidation of the pathway for biosynthesis of saponin adjuvants from the soapbark tree.</title>
        <authorList>
            <person name="Reed J."/>
            <person name="Orme A."/>
            <person name="El-Demerdash A."/>
            <person name="Owen C."/>
            <person name="Martin L.B.B."/>
            <person name="Misra R.C."/>
            <person name="Kikuchi S."/>
            <person name="Rejzek M."/>
            <person name="Martin A.C."/>
            <person name="Harkess A."/>
            <person name="Leebens-Mack J."/>
            <person name="Louveau T."/>
            <person name="Stephenson M.J."/>
            <person name="Osbourn A."/>
        </authorList>
    </citation>
    <scope>NUCLEOTIDE SEQUENCE</scope>
    <source>
        <strain evidence="2">S10</strain>
    </source>
</reference>
<accession>A0AAD7PFN8</accession>
<comment type="caution">
    <text evidence="2">The sequence shown here is derived from an EMBL/GenBank/DDBJ whole genome shotgun (WGS) entry which is preliminary data.</text>
</comment>
<name>A0AAD7PFN8_QUISA</name>
<gene>
    <name evidence="2" type="ORF">O6P43_024912</name>
</gene>